<dbReference type="Pfam" id="PF00480">
    <property type="entry name" value="ROK"/>
    <property type="match status" value="1"/>
</dbReference>
<dbReference type="SUPFAM" id="SSF53067">
    <property type="entry name" value="Actin-like ATPase domain"/>
    <property type="match status" value="1"/>
</dbReference>
<name>A0A6N7VTS6_9ACTO</name>
<gene>
    <name evidence="2" type="ORF">FYJ24_10480</name>
</gene>
<dbReference type="PROSITE" id="PS01125">
    <property type="entry name" value="ROK"/>
    <property type="match status" value="1"/>
</dbReference>
<accession>A0A6N7VTS6</accession>
<dbReference type="InterPro" id="IPR000600">
    <property type="entry name" value="ROK"/>
</dbReference>
<dbReference type="AlphaFoldDB" id="A0A6N7VTS6"/>
<comment type="caution">
    <text evidence="2">The sequence shown here is derived from an EMBL/GenBank/DDBJ whole genome shotgun (WGS) entry which is preliminary data.</text>
</comment>
<dbReference type="PANTHER" id="PTHR18964">
    <property type="entry name" value="ROK (REPRESSOR, ORF, KINASE) FAMILY"/>
    <property type="match status" value="1"/>
</dbReference>
<evidence type="ECO:0000313" key="3">
    <source>
        <dbReference type="Proteomes" id="UP000470875"/>
    </source>
</evidence>
<dbReference type="InterPro" id="IPR043129">
    <property type="entry name" value="ATPase_NBD"/>
</dbReference>
<evidence type="ECO:0000256" key="1">
    <source>
        <dbReference type="ARBA" id="ARBA00006479"/>
    </source>
</evidence>
<sequence length="445" mass="47980">MSFAVRPSPLRPVNTVTLHVERCAPNYCLTLGDRLCKINHNNVRFLIKIYYNVYVISPENRSLDSLPLTRSQRRVLDAFKTDATFSCNALALHLGLTRTTVAGALKKLQKLRLIEQLPGTQGNSPVRGRPSLLYRLRVPTGFLGGITVGRRHICAGLANANGELIETREEAVALGETAGAIAARGNRLLHDLLTTNSGTIESILGIGLGLPGPIDTSSRIVTAKSVLPEWAGVDYLEMVHREFPVPLHVLNDATLGLIGEANYGVAQGIENVIYLKVSTGIGAGILTQGHVYMGGRGTAGEIGHIPTDPHGRICHCGCRGCLETVASIPAVLSSLDLVLGDNPTPQMLFDEYRRDNRSVVRAVHEAAREIGKAVSMMCNLLNPDMVILGGRMPTIGNDFTDTVTQVVQNTAIVPNGESVQITLPALHQRSEIYGAIHIARQSLLP</sequence>
<comment type="similarity">
    <text evidence="1">Belongs to the ROK (NagC/XylR) family.</text>
</comment>
<dbReference type="SUPFAM" id="SSF46785">
    <property type="entry name" value="Winged helix' DNA-binding domain"/>
    <property type="match status" value="1"/>
</dbReference>
<dbReference type="InterPro" id="IPR049874">
    <property type="entry name" value="ROK_cs"/>
</dbReference>
<dbReference type="PANTHER" id="PTHR18964:SF173">
    <property type="entry name" value="GLUCOKINASE"/>
    <property type="match status" value="1"/>
</dbReference>
<keyword evidence="3" id="KW-1185">Reference proteome</keyword>
<dbReference type="Proteomes" id="UP000470875">
    <property type="component" value="Unassembled WGS sequence"/>
</dbReference>
<proteinExistence type="inferred from homology"/>
<dbReference type="InterPro" id="IPR036390">
    <property type="entry name" value="WH_DNA-bd_sf"/>
</dbReference>
<organism evidence="2 3">
    <name type="scientific">Scrofimicrobium canadense</name>
    <dbReference type="NCBI Taxonomy" id="2652290"/>
    <lineage>
        <taxon>Bacteria</taxon>
        <taxon>Bacillati</taxon>
        <taxon>Actinomycetota</taxon>
        <taxon>Actinomycetes</taxon>
        <taxon>Actinomycetales</taxon>
        <taxon>Actinomycetaceae</taxon>
        <taxon>Scrofimicrobium</taxon>
    </lineage>
</organism>
<reference evidence="2 3" key="1">
    <citation type="submission" date="2019-08" db="EMBL/GenBank/DDBJ databases">
        <title>In-depth cultivation of the pig gut microbiome towards novel bacterial diversity and tailored functional studies.</title>
        <authorList>
            <person name="Wylensek D."/>
            <person name="Hitch T.C.A."/>
            <person name="Clavel T."/>
        </authorList>
    </citation>
    <scope>NUCLEOTIDE SEQUENCE [LARGE SCALE GENOMIC DNA]</scope>
    <source>
        <strain evidence="2 3">WB03_NA08</strain>
    </source>
</reference>
<dbReference type="InterPro" id="IPR036388">
    <property type="entry name" value="WH-like_DNA-bd_sf"/>
</dbReference>
<evidence type="ECO:0000313" key="2">
    <source>
        <dbReference type="EMBL" id="MSS85174.1"/>
    </source>
</evidence>
<dbReference type="Gene3D" id="3.30.420.40">
    <property type="match status" value="2"/>
</dbReference>
<protein>
    <submittedName>
        <fullName evidence="2">ROK family transcriptional regulator</fullName>
    </submittedName>
</protein>
<dbReference type="EMBL" id="VULO01000013">
    <property type="protein sequence ID" value="MSS85174.1"/>
    <property type="molecule type" value="Genomic_DNA"/>
</dbReference>
<dbReference type="Gene3D" id="1.10.10.10">
    <property type="entry name" value="Winged helix-like DNA-binding domain superfamily/Winged helix DNA-binding domain"/>
    <property type="match status" value="1"/>
</dbReference>